<name>A0A1H6TCJ1_9GAMM</name>
<dbReference type="SUPFAM" id="SSF142433">
    <property type="entry name" value="CinA-like"/>
    <property type="match status" value="1"/>
</dbReference>
<keyword evidence="3" id="KW-1185">Reference proteome</keyword>
<gene>
    <name evidence="2" type="ORF">SAMN05421831_1107</name>
</gene>
<feature type="domain" description="CinA C-terminal" evidence="1">
    <location>
        <begin position="38"/>
        <end position="185"/>
    </location>
</feature>
<reference evidence="3" key="1">
    <citation type="submission" date="2016-10" db="EMBL/GenBank/DDBJ databases">
        <authorList>
            <person name="Varghese N."/>
            <person name="Submissions S."/>
        </authorList>
    </citation>
    <scope>NUCLEOTIDE SEQUENCE [LARGE SCALE GENOMIC DNA]</scope>
    <source>
        <strain evidence="3">DSM 7165</strain>
    </source>
</reference>
<organism evidence="2 3">
    <name type="scientific">Allopseudospirillum japonicum</name>
    <dbReference type="NCBI Taxonomy" id="64971"/>
    <lineage>
        <taxon>Bacteria</taxon>
        <taxon>Pseudomonadati</taxon>
        <taxon>Pseudomonadota</taxon>
        <taxon>Gammaproteobacteria</taxon>
        <taxon>Oceanospirillales</taxon>
        <taxon>Oceanospirillaceae</taxon>
        <taxon>Allopseudospirillum</taxon>
    </lineage>
</organism>
<dbReference type="InterPro" id="IPR036653">
    <property type="entry name" value="CinA-like_C"/>
</dbReference>
<proteinExistence type="predicted"/>
<dbReference type="STRING" id="64971.SAMN05421831_1107"/>
<sequence>MSYFQYTQQSFACALDVHLSTQDFQRPIADALIYDTAYQVITQACAHYLHLTCAESCTGGWVAQSLTAIAGSSACLDLTWVTYANRAKHQALNVPQVYLDQLGAVSAPVVETMVQGALQHAQADLGVAISGVAGPGGGSANKPVGTVDFAWGTNPYALVSRRLHFVGDRDQIRRCAVLCALQGLKLWLQQPLNT</sequence>
<accession>A0A1H6TCJ1</accession>
<dbReference type="NCBIfam" id="TIGR00199">
    <property type="entry name" value="PncC_domain"/>
    <property type="match status" value="1"/>
</dbReference>
<evidence type="ECO:0000313" key="2">
    <source>
        <dbReference type="EMBL" id="SEI77813.1"/>
    </source>
</evidence>
<evidence type="ECO:0000259" key="1">
    <source>
        <dbReference type="Pfam" id="PF02464"/>
    </source>
</evidence>
<dbReference type="Gene3D" id="3.90.950.20">
    <property type="entry name" value="CinA-like"/>
    <property type="match status" value="1"/>
</dbReference>
<dbReference type="OrthoDB" id="9801454at2"/>
<protein>
    <submittedName>
        <fullName evidence="2">Nicotinamide-nucleotide amidase</fullName>
    </submittedName>
</protein>
<dbReference type="RefSeq" id="WP_093310931.1">
    <property type="nucleotide sequence ID" value="NZ_FNYH01000010.1"/>
</dbReference>
<evidence type="ECO:0000313" key="3">
    <source>
        <dbReference type="Proteomes" id="UP000242999"/>
    </source>
</evidence>
<dbReference type="Proteomes" id="UP000242999">
    <property type="component" value="Unassembled WGS sequence"/>
</dbReference>
<dbReference type="InterPro" id="IPR008136">
    <property type="entry name" value="CinA_C"/>
</dbReference>
<dbReference type="EMBL" id="FNYH01000010">
    <property type="protein sequence ID" value="SEI77813.1"/>
    <property type="molecule type" value="Genomic_DNA"/>
</dbReference>
<dbReference type="Pfam" id="PF02464">
    <property type="entry name" value="CinA"/>
    <property type="match status" value="1"/>
</dbReference>
<dbReference type="AlphaFoldDB" id="A0A1H6TCJ1"/>